<dbReference type="PANTHER" id="PTHR46455:SF2">
    <property type="entry name" value="AT24727P"/>
    <property type="match status" value="1"/>
</dbReference>
<keyword evidence="3" id="KW-0862">Zinc</keyword>
<feature type="non-terminal residue" evidence="6">
    <location>
        <position position="1"/>
    </location>
</feature>
<dbReference type="PROSITE" id="PS50865">
    <property type="entry name" value="ZF_MYND_2"/>
    <property type="match status" value="1"/>
</dbReference>
<gene>
    <name evidence="6" type="ORF">AFUS01_LOCUS32464</name>
</gene>
<proteinExistence type="predicted"/>
<keyword evidence="1" id="KW-0479">Metal-binding</keyword>
<keyword evidence="7" id="KW-1185">Reference proteome</keyword>
<accession>A0A8J2PTI9</accession>
<evidence type="ECO:0000313" key="6">
    <source>
        <dbReference type="EMBL" id="CAG7822180.1"/>
    </source>
</evidence>
<dbReference type="PROSITE" id="PS01360">
    <property type="entry name" value="ZF_MYND_1"/>
    <property type="match status" value="1"/>
</dbReference>
<evidence type="ECO:0000256" key="4">
    <source>
        <dbReference type="PROSITE-ProRule" id="PRU00134"/>
    </source>
</evidence>
<comment type="caution">
    <text evidence="6">The sequence shown here is derived from an EMBL/GenBank/DDBJ whole genome shotgun (WGS) entry which is preliminary data.</text>
</comment>
<dbReference type="InterPro" id="IPR002893">
    <property type="entry name" value="Znf_MYND"/>
</dbReference>
<dbReference type="Proteomes" id="UP000708208">
    <property type="component" value="Unassembled WGS sequence"/>
</dbReference>
<protein>
    <recommendedName>
        <fullName evidence="5">MYND-type domain-containing protein</fullName>
    </recommendedName>
</protein>
<dbReference type="InterPro" id="IPR053010">
    <property type="entry name" value="SET_SmydA-8"/>
</dbReference>
<evidence type="ECO:0000259" key="5">
    <source>
        <dbReference type="PROSITE" id="PS50865"/>
    </source>
</evidence>
<feature type="domain" description="MYND-type" evidence="5">
    <location>
        <begin position="8"/>
        <end position="44"/>
    </location>
</feature>
<dbReference type="GO" id="GO:0008270">
    <property type="term" value="F:zinc ion binding"/>
    <property type="evidence" value="ECO:0007669"/>
    <property type="project" value="UniProtKB-KW"/>
</dbReference>
<reference evidence="6" key="1">
    <citation type="submission" date="2021-06" db="EMBL/GenBank/DDBJ databases">
        <authorList>
            <person name="Hodson N. C."/>
            <person name="Mongue J. A."/>
            <person name="Jaron S. K."/>
        </authorList>
    </citation>
    <scope>NUCLEOTIDE SEQUENCE</scope>
</reference>
<keyword evidence="2 4" id="KW-0863">Zinc-finger</keyword>
<dbReference type="OrthoDB" id="5952526at2759"/>
<organism evidence="6 7">
    <name type="scientific">Allacma fusca</name>
    <dbReference type="NCBI Taxonomy" id="39272"/>
    <lineage>
        <taxon>Eukaryota</taxon>
        <taxon>Metazoa</taxon>
        <taxon>Ecdysozoa</taxon>
        <taxon>Arthropoda</taxon>
        <taxon>Hexapoda</taxon>
        <taxon>Collembola</taxon>
        <taxon>Symphypleona</taxon>
        <taxon>Sminthuridae</taxon>
        <taxon>Allacma</taxon>
    </lineage>
</organism>
<dbReference type="EMBL" id="CAJVCH010525584">
    <property type="protein sequence ID" value="CAG7822180.1"/>
    <property type="molecule type" value="Genomic_DNA"/>
</dbReference>
<evidence type="ECO:0000256" key="2">
    <source>
        <dbReference type="ARBA" id="ARBA00022771"/>
    </source>
</evidence>
<name>A0A8J2PTI9_9HEXA</name>
<dbReference type="PANTHER" id="PTHR46455">
    <property type="entry name" value="SET AND MYND DOMAIN CONTAINING, ARTHROPOD-SPECIFIC, MEMBER 4, ISOFORM A"/>
    <property type="match status" value="1"/>
</dbReference>
<sequence>MNISENKCPVCGVPAHSKCSACYLVSYCSPAHQKEDWKAHRKNCSSFVIKDDPELGKGFIASRDIKAGVVILDEKPAVQATTWNQPSFFPFPSCMTCGLLMTFEFGKHCSKCKWPVCSRECEELSIHAENE</sequence>
<evidence type="ECO:0000313" key="7">
    <source>
        <dbReference type="Proteomes" id="UP000708208"/>
    </source>
</evidence>
<evidence type="ECO:0000256" key="1">
    <source>
        <dbReference type="ARBA" id="ARBA00022723"/>
    </source>
</evidence>
<dbReference type="AlphaFoldDB" id="A0A8J2PTI9"/>
<evidence type="ECO:0000256" key="3">
    <source>
        <dbReference type="ARBA" id="ARBA00022833"/>
    </source>
</evidence>
<dbReference type="Pfam" id="PF01753">
    <property type="entry name" value="zf-MYND"/>
    <property type="match status" value="1"/>
</dbReference>